<proteinExistence type="predicted"/>
<evidence type="ECO:0000313" key="5">
    <source>
        <dbReference type="EMBL" id="AIT13776.1"/>
    </source>
</evidence>
<keyword evidence="2" id="KW-0175">Coiled coil</keyword>
<sequence>MANSKDVELRIRARDYSQKPLKAVTSAIEQMAKAQDEQRKAAERGEVSTRDLEAAYKKLESAGNQLLKLNSLIEVFKRQNQAMTEATAKTEGLRQKQADLQKTYDSTEKVTQKQERALARVTRQVEAATRAEANQAERVSRATRDLERYGIETSKVGAAQAGIVTSVAQVNRVLERQDEIISTSAAAAAQAKVIRGLQQQADQAMATARGYQTLGRVVQQATGQLGPLGTQIQTIVSPAEAARRTLSGLENQVHGVTTELARNSKEVENVAQKVRMLNEANKTVSALAQQIDLYRQQVSTLRNARTEYQQARQDVIKLAQQMRTATTDTGALGIQMQAAQQRLSAAATAMRNTATAARSTQAALRAAQVDTRNLSDAEARLISTSQQSAAALNTLSTATNRNSQAARDGSKAWSLFRDEGRTTLSFLQRIRGEVLALTTTYIGFQGAINLAGGAIDAYKNRQQAMVKIANVVGNSQAAINKEWEYMVGLANTLGIDITTLSQSYTKFAVSAKAVGLSLQDSKFIFESVAKAGRVFHLSQDDMEGVFRALEQMLSKGQVYAEELRGQLGERLPAAFALFAKGMDMTTAELMKAMENGEVTGEAVINFAREQAKAIDAQLATAQKGVDAMEARARNAMNAFQLALADAGFIEAYVQMLNKITDFLNSEDGRAAAVKLGEAFGTLADAVTWCIENVDTLITALSVLAGLKVVQFIGGMISGLKNLLPLFKTLSNIGASIITVLEGVAARMITAQGAIGLLGVALKGLTRLIPIVGWALLAYDIGAIMYDQSQTFREAVNAIVRDFKNLGNQLVAVVESIPALLYDLAVSVVRPITTMFADTTRAIIGWIADVLKLIPGVGQGLSDWAMSIGDDLTKEQRGFLESTGRIWDDVNKQWVKLNDEMVAKNADATDKIRGQVNQLAADMAAITKGEGFQFTQDPGTGVTKRSREIAGLTKELNKMEEAAKKADVASRKAEQRKNLSGRLAIIDEEFAPQYARAKSIGGSEGDALTKRLDAVVAARKKAETTLFNSQQRTTGGIKKQENALQALINKYNELNAAVGVKEVKIDPNATFDDRLAAKLAAVNTQYDQLIAKSKKLGTGGQNLAGQFEDLRKRNLEYATTQAKLEELKRIEDQLNSQQETKKNLLDEINAKRQAGVISENEAVAQTVALYQNMNTGIASSAEQLDAFAQKIKDTMSPEEFSRIMAQIASVKAGLVDVTGTFTTMDTTVVQGVLDGMSTALSSIVDEMALVVAGSQSIGDAFSNLGVAVARFFADFLQKIAMAILQQMALNALASMGGGIGSAAVALGGTVAKHNGGTVGSKTTGGTQMKGGISPAMFANAPRFHDGGLPGLRSDEVPTILQKGEQVLSKDDPNNVLNQSRGGGQTAQSPQGLRFVLVDDRSKVPEAMNTPEGEKAVMQILQRNVPTLKNLVG</sequence>
<evidence type="ECO:0000256" key="1">
    <source>
        <dbReference type="ARBA" id="ARBA00022465"/>
    </source>
</evidence>
<dbReference type="NCBIfam" id="TIGR02675">
    <property type="entry name" value="tape_meas_nterm"/>
    <property type="match status" value="1"/>
</dbReference>
<keyword evidence="1" id="KW-1188">Viral release from host cell</keyword>
<feature type="coiled-coil region" evidence="2">
    <location>
        <begin position="277"/>
        <end position="321"/>
    </location>
</feature>
<dbReference type="GO" id="GO:0098003">
    <property type="term" value="P:viral tail assembly"/>
    <property type="evidence" value="ECO:0007669"/>
    <property type="project" value="UniProtKB-KW"/>
</dbReference>
<evidence type="ECO:0000259" key="4">
    <source>
        <dbReference type="Pfam" id="PF20155"/>
    </source>
</evidence>
<keyword evidence="6" id="KW-1185">Reference proteome</keyword>
<dbReference type="KEGG" id="vg:29124936"/>
<evidence type="ECO:0000256" key="3">
    <source>
        <dbReference type="SAM" id="MobiDB-lite"/>
    </source>
</evidence>
<evidence type="ECO:0000313" key="6">
    <source>
        <dbReference type="Proteomes" id="UP000203971"/>
    </source>
</evidence>
<keyword evidence="1" id="KW-1245">Viral tail assembly</keyword>
<feature type="coiled-coil region" evidence="2">
    <location>
        <begin position="941"/>
        <end position="975"/>
    </location>
</feature>
<organism evidence="5 6">
    <name type="scientific">Salmonella phage BP12C</name>
    <dbReference type="NCBI Taxonomy" id="1543203"/>
    <lineage>
        <taxon>Viruses</taxon>
        <taxon>Duplodnaviria</taxon>
        <taxon>Heunggongvirae</taxon>
        <taxon>Uroviricota</taxon>
        <taxon>Caudoviricetes</taxon>
        <taxon>Casjensviridae</taxon>
        <taxon>Chivirus</taxon>
        <taxon>Chivirus BP12C</taxon>
        <taxon>Salmonella virus BP12C</taxon>
    </lineage>
</organism>
<evidence type="ECO:0000256" key="2">
    <source>
        <dbReference type="SAM" id="Coils"/>
    </source>
</evidence>
<dbReference type="GeneID" id="29124936"/>
<feature type="domain" description="Tape measure protein N-terminal" evidence="4">
    <location>
        <begin position="456"/>
        <end position="639"/>
    </location>
</feature>
<dbReference type="InterPro" id="IPR013491">
    <property type="entry name" value="Tape_meas_N"/>
</dbReference>
<name>A0A140XG06_9CAUD</name>
<feature type="coiled-coil region" evidence="2">
    <location>
        <begin position="1116"/>
        <end position="1153"/>
    </location>
</feature>
<dbReference type="RefSeq" id="YP_009300926.1">
    <property type="nucleotide sequence ID" value="NC_031228.1"/>
</dbReference>
<protein>
    <submittedName>
        <fullName evidence="5">Tape measure protein</fullName>
    </submittedName>
</protein>
<dbReference type="Pfam" id="PF20155">
    <property type="entry name" value="TMP_3"/>
    <property type="match status" value="1"/>
</dbReference>
<accession>A0A140XG06</accession>
<reference evidence="6" key="1">
    <citation type="submission" date="2014-08" db="EMBL/GenBank/DDBJ databases">
        <authorList>
            <person name="Mandeville R."/>
        </authorList>
    </citation>
    <scope>NUCLEOTIDE SEQUENCE [LARGE SCALE GENOMIC DNA]</scope>
</reference>
<gene>
    <name evidence="5" type="ORF">BP12C_51</name>
</gene>
<feature type="compositionally biased region" description="Polar residues" evidence="3">
    <location>
        <begin position="1373"/>
        <end position="1389"/>
    </location>
</feature>
<feature type="region of interest" description="Disordered" evidence="3">
    <location>
        <begin position="1363"/>
        <end position="1391"/>
    </location>
</feature>
<dbReference type="EMBL" id="KM366098">
    <property type="protein sequence ID" value="AIT13776.1"/>
    <property type="molecule type" value="Genomic_DNA"/>
</dbReference>
<dbReference type="Proteomes" id="UP000203971">
    <property type="component" value="Segment"/>
</dbReference>